<keyword evidence="2" id="KW-1185">Reference proteome</keyword>
<dbReference type="EMBL" id="JBHTHZ010000002">
    <property type="protein sequence ID" value="MFD0793109.1"/>
    <property type="molecule type" value="Genomic_DNA"/>
</dbReference>
<dbReference type="Proteomes" id="UP001597010">
    <property type="component" value="Unassembled WGS sequence"/>
</dbReference>
<accession>A0ABW3AS03</accession>
<organism evidence="1 2">
    <name type="scientific">Mucilaginibacter litoreus</name>
    <dbReference type="NCBI Taxonomy" id="1048221"/>
    <lineage>
        <taxon>Bacteria</taxon>
        <taxon>Pseudomonadati</taxon>
        <taxon>Bacteroidota</taxon>
        <taxon>Sphingobacteriia</taxon>
        <taxon>Sphingobacteriales</taxon>
        <taxon>Sphingobacteriaceae</taxon>
        <taxon>Mucilaginibacter</taxon>
    </lineage>
</organism>
<protein>
    <submittedName>
        <fullName evidence="1">Uncharacterized protein</fullName>
    </submittedName>
</protein>
<evidence type="ECO:0000313" key="1">
    <source>
        <dbReference type="EMBL" id="MFD0793109.1"/>
    </source>
</evidence>
<sequence>MAYHATGKAIIAAIITSFRKSFESSVTIWRMLAPSTLRTPV</sequence>
<gene>
    <name evidence="1" type="ORF">ACFQZX_05735</name>
</gene>
<comment type="caution">
    <text evidence="1">The sequence shown here is derived from an EMBL/GenBank/DDBJ whole genome shotgun (WGS) entry which is preliminary data.</text>
</comment>
<reference evidence="2" key="1">
    <citation type="journal article" date="2019" name="Int. J. Syst. Evol. Microbiol.">
        <title>The Global Catalogue of Microorganisms (GCM) 10K type strain sequencing project: providing services to taxonomists for standard genome sequencing and annotation.</title>
        <authorList>
            <consortium name="The Broad Institute Genomics Platform"/>
            <consortium name="The Broad Institute Genome Sequencing Center for Infectious Disease"/>
            <person name="Wu L."/>
            <person name="Ma J."/>
        </authorList>
    </citation>
    <scope>NUCLEOTIDE SEQUENCE [LARGE SCALE GENOMIC DNA]</scope>
    <source>
        <strain evidence="2">CCUG 61484</strain>
    </source>
</reference>
<proteinExistence type="predicted"/>
<evidence type="ECO:0000313" key="2">
    <source>
        <dbReference type="Proteomes" id="UP001597010"/>
    </source>
</evidence>
<name>A0ABW3AS03_9SPHI</name>